<dbReference type="PANTHER" id="PTHR42748:SF28">
    <property type="entry name" value="NMRA-LIKE DOMAIN-CONTAINING PROTEIN"/>
    <property type="match status" value="1"/>
</dbReference>
<dbReference type="RefSeq" id="XP_069308772.1">
    <property type="nucleotide sequence ID" value="XM_069448449.1"/>
</dbReference>
<dbReference type="InterPro" id="IPR036291">
    <property type="entry name" value="NAD(P)-bd_dom_sf"/>
</dbReference>
<organism evidence="5 6">
    <name type="scientific">Alternaria dauci</name>
    <dbReference type="NCBI Taxonomy" id="48095"/>
    <lineage>
        <taxon>Eukaryota</taxon>
        <taxon>Fungi</taxon>
        <taxon>Dikarya</taxon>
        <taxon>Ascomycota</taxon>
        <taxon>Pezizomycotina</taxon>
        <taxon>Dothideomycetes</taxon>
        <taxon>Pleosporomycetidae</taxon>
        <taxon>Pleosporales</taxon>
        <taxon>Pleosporineae</taxon>
        <taxon>Pleosporaceae</taxon>
        <taxon>Alternaria</taxon>
        <taxon>Alternaria sect. Porri</taxon>
    </lineage>
</organism>
<protein>
    <recommendedName>
        <fullName evidence="4">Helicase C-terminal domain-containing protein</fullName>
    </recommendedName>
</protein>
<evidence type="ECO:0000313" key="6">
    <source>
        <dbReference type="Proteomes" id="UP001578633"/>
    </source>
</evidence>
<dbReference type="CDD" id="cd18793">
    <property type="entry name" value="SF2_C_SNF"/>
    <property type="match status" value="1"/>
</dbReference>
<dbReference type="Gene3D" id="3.90.25.10">
    <property type="entry name" value="UDP-galactose 4-epimerase, domain 1"/>
    <property type="match status" value="1"/>
</dbReference>
<dbReference type="SUPFAM" id="SSF51735">
    <property type="entry name" value="NAD(P)-binding Rossmann-fold domains"/>
    <property type="match status" value="1"/>
</dbReference>
<dbReference type="Gene3D" id="3.40.50.720">
    <property type="entry name" value="NAD(P)-binding Rossmann-like Domain"/>
    <property type="match status" value="1"/>
</dbReference>
<dbReference type="InterPro" id="IPR001650">
    <property type="entry name" value="Helicase_C-like"/>
</dbReference>
<dbReference type="InterPro" id="IPR051164">
    <property type="entry name" value="NmrA-like_oxidored"/>
</dbReference>
<keyword evidence="6" id="KW-1185">Reference proteome</keyword>
<dbReference type="EMBL" id="JBHGVX010000002">
    <property type="protein sequence ID" value="KAL1798188.1"/>
    <property type="molecule type" value="Genomic_DNA"/>
</dbReference>
<evidence type="ECO:0000256" key="1">
    <source>
        <dbReference type="ARBA" id="ARBA00006328"/>
    </source>
</evidence>
<evidence type="ECO:0000313" key="5">
    <source>
        <dbReference type="EMBL" id="KAL1798188.1"/>
    </source>
</evidence>
<dbReference type="InterPro" id="IPR027417">
    <property type="entry name" value="P-loop_NTPase"/>
</dbReference>
<sequence length="476" mass="52392">MPSEKLIVIVGATGNQGGSVATVFLEEPGWKVRALTRDPSSTKSQALAARGAEVVQANMDIPESLSAAFVGANAIFAVSDFWGQYFDPSNKDKARPGQSLNAWVGEHETQQLKNMIDAAAKVPTLERFILSSLSNATKWSKGKYTHVYHFDSKAKAEEYGKETYPDLWAKTSIYQAGLFLSNYFAGGLSAPIKNSEGVVQFIGHLEKDVKFPFVAAEEDSGPLVKALVLESPGKNLIGYREWLTVQELASSFTKATGMNAEVVTLPKGSFPPSVPTELKETIEDNMAYWNEFGYEGRDDPTVIHPRDLMSPPSLDTVEAYFKKSQDLSSAANEVPIAYPSKLWALLNGIEQAPRKKCIIFSAWKSPLDLTAKLLNGASLRHDRIHGGLSLNQRLKVPNSFKSSLGPNILLMTLGTGAEELNLTVATRIYLPEPQWNPSKVLLSYKRWQERSVLDRPSTGVVCVRYVTEIPLSRATY</sequence>
<dbReference type="PROSITE" id="PS51194">
    <property type="entry name" value="HELICASE_CTER"/>
    <property type="match status" value="1"/>
</dbReference>
<dbReference type="InterPro" id="IPR049730">
    <property type="entry name" value="SNF2/RAD54-like_C"/>
</dbReference>
<proteinExistence type="inferred from homology"/>
<dbReference type="SUPFAM" id="SSF52540">
    <property type="entry name" value="P-loop containing nucleoside triphosphate hydrolases"/>
    <property type="match status" value="1"/>
</dbReference>
<dbReference type="PANTHER" id="PTHR42748">
    <property type="entry name" value="NITROGEN METABOLITE REPRESSION PROTEIN NMRA FAMILY MEMBER"/>
    <property type="match status" value="1"/>
</dbReference>
<dbReference type="GeneID" id="96082547"/>
<dbReference type="Proteomes" id="UP001578633">
    <property type="component" value="Chromosome 2"/>
</dbReference>
<dbReference type="InterPro" id="IPR008030">
    <property type="entry name" value="NmrA-like"/>
</dbReference>
<dbReference type="Pfam" id="PF05368">
    <property type="entry name" value="NmrA"/>
    <property type="match status" value="1"/>
</dbReference>
<dbReference type="Gene3D" id="3.40.50.300">
    <property type="entry name" value="P-loop containing nucleotide triphosphate hydrolases"/>
    <property type="match status" value="1"/>
</dbReference>
<reference evidence="5 6" key="1">
    <citation type="submission" date="2024-09" db="EMBL/GenBank/DDBJ databases">
        <title>T2T genomes of carrot and Alternaria dauci and their utility for understanding host-pathogen interaction during carrot leaf blight disease.</title>
        <authorList>
            <person name="Liu W."/>
            <person name="Xu S."/>
            <person name="Ou C."/>
            <person name="Liu X."/>
            <person name="Zhuang F."/>
            <person name="Deng X.W."/>
        </authorList>
    </citation>
    <scope>NUCLEOTIDE SEQUENCE [LARGE SCALE GENOMIC DNA]</scope>
    <source>
        <strain evidence="5 6">A2016</strain>
    </source>
</reference>
<evidence type="ECO:0000259" key="4">
    <source>
        <dbReference type="PROSITE" id="PS51194"/>
    </source>
</evidence>
<comment type="similarity">
    <text evidence="1">Belongs to the NmrA-type oxidoreductase family.</text>
</comment>
<dbReference type="Pfam" id="PF00271">
    <property type="entry name" value="Helicase_C"/>
    <property type="match status" value="1"/>
</dbReference>
<feature type="domain" description="Helicase C-terminal" evidence="4">
    <location>
        <begin position="341"/>
        <end position="476"/>
    </location>
</feature>
<name>A0ABR3UP33_9PLEO</name>
<keyword evidence="2" id="KW-0378">Hydrolase</keyword>
<evidence type="ECO:0000256" key="2">
    <source>
        <dbReference type="ARBA" id="ARBA00022801"/>
    </source>
</evidence>
<comment type="caution">
    <text evidence="5">The sequence shown here is derived from an EMBL/GenBank/DDBJ whole genome shotgun (WGS) entry which is preliminary data.</text>
</comment>
<dbReference type="CDD" id="cd05251">
    <property type="entry name" value="NmrA_like_SDR_a"/>
    <property type="match status" value="1"/>
</dbReference>
<evidence type="ECO:0000256" key="3">
    <source>
        <dbReference type="ARBA" id="ARBA00022857"/>
    </source>
</evidence>
<keyword evidence="3" id="KW-0521">NADP</keyword>
<gene>
    <name evidence="5" type="ORF">ACET3X_002225</name>
</gene>
<accession>A0ABR3UP33</accession>